<reference evidence="1" key="2">
    <citation type="journal article" date="2022" name="Microb. Genom.">
        <title>A chromosome-scale genome assembly of the tomato pathogen Cladosporium fulvum reveals a compartmentalized genome architecture and the presence of a dispensable chromosome.</title>
        <authorList>
            <person name="Zaccaron A.Z."/>
            <person name="Chen L.H."/>
            <person name="Samaras A."/>
            <person name="Stergiopoulos I."/>
        </authorList>
    </citation>
    <scope>NUCLEOTIDE SEQUENCE</scope>
    <source>
        <strain evidence="1">Race5_Kim</strain>
    </source>
</reference>
<dbReference type="KEGG" id="ffu:CLAFUR5_06235"/>
<accession>A0A9Q8LGV9</accession>
<dbReference type="EMBL" id="CP090167">
    <property type="protein sequence ID" value="UJO17406.1"/>
    <property type="molecule type" value="Genomic_DNA"/>
</dbReference>
<evidence type="ECO:0000313" key="2">
    <source>
        <dbReference type="Proteomes" id="UP000756132"/>
    </source>
</evidence>
<proteinExistence type="predicted"/>
<dbReference type="RefSeq" id="XP_047761772.1">
    <property type="nucleotide sequence ID" value="XM_047905383.1"/>
</dbReference>
<protein>
    <submittedName>
        <fullName evidence="1">Uncharacterized protein</fullName>
    </submittedName>
</protein>
<gene>
    <name evidence="1" type="ORF">CLAFUR5_06235</name>
</gene>
<keyword evidence="2" id="KW-1185">Reference proteome</keyword>
<dbReference type="Proteomes" id="UP000756132">
    <property type="component" value="Chromosome 5"/>
</dbReference>
<dbReference type="GeneID" id="71986113"/>
<name>A0A9Q8LGV9_PASFU</name>
<dbReference type="AlphaFoldDB" id="A0A9Q8LGV9"/>
<reference evidence="1" key="1">
    <citation type="submission" date="2021-12" db="EMBL/GenBank/DDBJ databases">
        <authorList>
            <person name="Zaccaron A."/>
            <person name="Stergiopoulos I."/>
        </authorList>
    </citation>
    <scope>NUCLEOTIDE SEQUENCE</scope>
    <source>
        <strain evidence="1">Race5_Kim</strain>
    </source>
</reference>
<sequence>MLERADEDPRFHSFFQVPPEVRNLIYTIHLDSLPQDGALSRTPFLSHASPQLRREVLPLWYGTQTLEIPMHIQARYSLDHERHRKIEYMHDIKASSTDPARPYTILHTLIRRTEAFLTHAPDYIFAMLKHILISVQIEVTCCQDEPGCTVNDTFLLELEIDFDGETQPWTTWSSGTSFLGGGVEDRREEVNDAGGQMMDDMERNLRILMREIRKRDDDGGEGRMRLRRRDLEWMREVVRLGVW</sequence>
<evidence type="ECO:0000313" key="1">
    <source>
        <dbReference type="EMBL" id="UJO17406.1"/>
    </source>
</evidence>
<organism evidence="1 2">
    <name type="scientific">Passalora fulva</name>
    <name type="common">Tomato leaf mold</name>
    <name type="synonym">Cladosporium fulvum</name>
    <dbReference type="NCBI Taxonomy" id="5499"/>
    <lineage>
        <taxon>Eukaryota</taxon>
        <taxon>Fungi</taxon>
        <taxon>Dikarya</taxon>
        <taxon>Ascomycota</taxon>
        <taxon>Pezizomycotina</taxon>
        <taxon>Dothideomycetes</taxon>
        <taxon>Dothideomycetidae</taxon>
        <taxon>Mycosphaerellales</taxon>
        <taxon>Mycosphaerellaceae</taxon>
        <taxon>Fulvia</taxon>
    </lineage>
</organism>